<dbReference type="PRINTS" id="PR00153">
    <property type="entry name" value="CSAPPISMRASE"/>
</dbReference>
<dbReference type="InterPro" id="IPR029000">
    <property type="entry name" value="Cyclophilin-like_dom_sf"/>
</dbReference>
<keyword evidence="3 5" id="KW-0697">Rotamase</keyword>
<dbReference type="GO" id="GO:0016018">
    <property type="term" value="F:cyclosporin A binding"/>
    <property type="evidence" value="ECO:0000318"/>
    <property type="project" value="GO_Central"/>
</dbReference>
<evidence type="ECO:0000256" key="5">
    <source>
        <dbReference type="RuleBase" id="RU363019"/>
    </source>
</evidence>
<reference evidence="7 8" key="1">
    <citation type="journal article" date="2014" name="Nat. Commun.">
        <title>Klebsormidium flaccidum genome reveals primary factors for plant terrestrial adaptation.</title>
        <authorList>
            <person name="Hori K."/>
            <person name="Maruyama F."/>
            <person name="Fujisawa T."/>
            <person name="Togashi T."/>
            <person name="Yamamoto N."/>
            <person name="Seo M."/>
            <person name="Sato S."/>
            <person name="Yamada T."/>
            <person name="Mori H."/>
            <person name="Tajima N."/>
            <person name="Moriyama T."/>
            <person name="Ikeuchi M."/>
            <person name="Watanabe M."/>
            <person name="Wada H."/>
            <person name="Kobayashi K."/>
            <person name="Saito M."/>
            <person name="Masuda T."/>
            <person name="Sasaki-Sekimoto Y."/>
            <person name="Mashiguchi K."/>
            <person name="Awai K."/>
            <person name="Shimojima M."/>
            <person name="Masuda S."/>
            <person name="Iwai M."/>
            <person name="Nobusawa T."/>
            <person name="Narise T."/>
            <person name="Kondo S."/>
            <person name="Saito H."/>
            <person name="Sato R."/>
            <person name="Murakawa M."/>
            <person name="Ihara Y."/>
            <person name="Oshima-Yamada Y."/>
            <person name="Ohtaka K."/>
            <person name="Satoh M."/>
            <person name="Sonobe K."/>
            <person name="Ishii M."/>
            <person name="Ohtani R."/>
            <person name="Kanamori-Sato M."/>
            <person name="Honoki R."/>
            <person name="Miyazaki D."/>
            <person name="Mochizuki H."/>
            <person name="Umetsu J."/>
            <person name="Higashi K."/>
            <person name="Shibata D."/>
            <person name="Kamiya Y."/>
            <person name="Sato N."/>
            <person name="Nakamura Y."/>
            <person name="Tabata S."/>
            <person name="Ida S."/>
            <person name="Kurokawa K."/>
            <person name="Ohta H."/>
        </authorList>
    </citation>
    <scope>NUCLEOTIDE SEQUENCE [LARGE SCALE GENOMIC DNA]</scope>
    <source>
        <strain evidence="7 8">NIES-2285</strain>
    </source>
</reference>
<dbReference type="FunFam" id="2.40.100.10:FF:000025">
    <property type="entry name" value="Peptidyl-prolyl cis-trans isomerase CYP19-2"/>
    <property type="match status" value="1"/>
</dbReference>
<dbReference type="Proteomes" id="UP000054558">
    <property type="component" value="Unassembled WGS sequence"/>
</dbReference>
<dbReference type="GO" id="GO:0006457">
    <property type="term" value="P:protein folding"/>
    <property type="evidence" value="ECO:0000318"/>
    <property type="project" value="GO_Central"/>
</dbReference>
<keyword evidence="4 5" id="KW-0413">Isomerase</keyword>
<dbReference type="PROSITE" id="PS50072">
    <property type="entry name" value="CSA_PPIASE_2"/>
    <property type="match status" value="1"/>
</dbReference>
<protein>
    <recommendedName>
        <fullName evidence="5">Peptidyl-prolyl cis-trans isomerase</fullName>
        <shortName evidence="5">PPIase</shortName>
        <ecNumber evidence="5">5.2.1.8</ecNumber>
    </recommendedName>
</protein>
<evidence type="ECO:0000256" key="3">
    <source>
        <dbReference type="ARBA" id="ARBA00023110"/>
    </source>
</evidence>
<dbReference type="PANTHER" id="PTHR11071">
    <property type="entry name" value="PEPTIDYL-PROLYL CIS-TRANS ISOMERASE"/>
    <property type="match status" value="1"/>
</dbReference>
<dbReference type="OMA" id="KEMSFWV"/>
<proteinExistence type="inferred from homology"/>
<dbReference type="EC" id="5.2.1.8" evidence="5"/>
<evidence type="ECO:0000256" key="2">
    <source>
        <dbReference type="ARBA" id="ARBA00007365"/>
    </source>
</evidence>
<evidence type="ECO:0000313" key="8">
    <source>
        <dbReference type="Proteomes" id="UP000054558"/>
    </source>
</evidence>
<dbReference type="GO" id="GO:0005737">
    <property type="term" value="C:cytoplasm"/>
    <property type="evidence" value="ECO:0000318"/>
    <property type="project" value="GO_Central"/>
</dbReference>
<dbReference type="PROSITE" id="PS00170">
    <property type="entry name" value="CSA_PPIASE_1"/>
    <property type="match status" value="1"/>
</dbReference>
<dbReference type="OrthoDB" id="407558at2759"/>
<evidence type="ECO:0000313" key="7">
    <source>
        <dbReference type="EMBL" id="GAQ79933.1"/>
    </source>
</evidence>
<comment type="similarity">
    <text evidence="2 5">Belongs to the cyclophilin-type PPIase family.</text>
</comment>
<comment type="catalytic activity">
    <reaction evidence="1 5">
        <text>[protein]-peptidylproline (omega=180) = [protein]-peptidylproline (omega=0)</text>
        <dbReference type="Rhea" id="RHEA:16237"/>
        <dbReference type="Rhea" id="RHEA-COMP:10747"/>
        <dbReference type="Rhea" id="RHEA-COMP:10748"/>
        <dbReference type="ChEBI" id="CHEBI:83833"/>
        <dbReference type="ChEBI" id="CHEBI:83834"/>
        <dbReference type="EC" id="5.2.1.8"/>
    </reaction>
</comment>
<dbReference type="SUPFAM" id="SSF50891">
    <property type="entry name" value="Cyclophilin-like"/>
    <property type="match status" value="1"/>
</dbReference>
<organism evidence="7 8">
    <name type="scientific">Klebsormidium nitens</name>
    <name type="common">Green alga</name>
    <name type="synonym">Ulothrix nitens</name>
    <dbReference type="NCBI Taxonomy" id="105231"/>
    <lineage>
        <taxon>Eukaryota</taxon>
        <taxon>Viridiplantae</taxon>
        <taxon>Streptophyta</taxon>
        <taxon>Klebsormidiophyceae</taxon>
        <taxon>Klebsormidiales</taxon>
        <taxon>Klebsormidiaceae</taxon>
        <taxon>Klebsormidium</taxon>
    </lineage>
</organism>
<dbReference type="AlphaFoldDB" id="A0A1Y1HPF1"/>
<dbReference type="InterPro" id="IPR002130">
    <property type="entry name" value="Cyclophilin-type_PPIase_dom"/>
</dbReference>
<evidence type="ECO:0000256" key="1">
    <source>
        <dbReference type="ARBA" id="ARBA00000971"/>
    </source>
</evidence>
<dbReference type="STRING" id="105231.A0A1Y1HPF1"/>
<gene>
    <name evidence="7" type="ORF">KFL_000420050</name>
</gene>
<dbReference type="GO" id="GO:0003755">
    <property type="term" value="F:peptidyl-prolyl cis-trans isomerase activity"/>
    <property type="evidence" value="ECO:0000318"/>
    <property type="project" value="GO_Central"/>
</dbReference>
<evidence type="ECO:0000256" key="4">
    <source>
        <dbReference type="ARBA" id="ARBA00023235"/>
    </source>
</evidence>
<dbReference type="Gene3D" id="2.40.100.10">
    <property type="entry name" value="Cyclophilin-like"/>
    <property type="match status" value="1"/>
</dbReference>
<sequence>MVRVFLDIDVGDPAKSKEETEAYNQTCQYLKDVGHKQLGLDAATPDELDKEGRTLLEEAYEGAQGKGGKLRFAKPRPLRAGRLVIETYPDQVPKTVANFRCLVTGEKGKSKASGKQLAYRGVPFHRIVSGFVCQGGDFVRGDGSGGESIYGGKFNDEKPGLKLKHDGPGVVGMANSGKNSNSCQFYITLKAAPQLDGKHVVFGRVVEGLDVLSRIELEAASPDGKPRISVTMADCGLL</sequence>
<dbReference type="Pfam" id="PF00160">
    <property type="entry name" value="Pro_isomerase"/>
    <property type="match status" value="1"/>
</dbReference>
<name>A0A1Y1HPF1_KLENI</name>
<evidence type="ECO:0000259" key="6">
    <source>
        <dbReference type="PROSITE" id="PS50072"/>
    </source>
</evidence>
<dbReference type="EMBL" id="DF236991">
    <property type="protein sequence ID" value="GAQ79933.1"/>
    <property type="molecule type" value="Genomic_DNA"/>
</dbReference>
<feature type="domain" description="PPIase cyclophilin-type" evidence="6">
    <location>
        <begin position="80"/>
        <end position="237"/>
    </location>
</feature>
<dbReference type="InterPro" id="IPR020892">
    <property type="entry name" value="Cyclophilin-type_PPIase_CS"/>
</dbReference>
<comment type="function">
    <text evidence="5">PPIases accelerate the folding of proteins. It catalyzes the cis-trans isomerization of proline imidic peptide bonds in oligopeptides.</text>
</comment>
<keyword evidence="8" id="KW-1185">Reference proteome</keyword>
<accession>A0A1Y1HPF1</accession>
<dbReference type="PANTHER" id="PTHR11071:SF561">
    <property type="entry name" value="PEPTIDYL-PROLYL CIS-TRANS ISOMERASE D-RELATED"/>
    <property type="match status" value="1"/>
</dbReference>